<protein>
    <submittedName>
        <fullName evidence="1">Uncharacterized protein</fullName>
    </submittedName>
</protein>
<evidence type="ECO:0000313" key="2">
    <source>
        <dbReference type="Proteomes" id="UP000249451"/>
    </source>
</evidence>
<comment type="caution">
    <text evidence="1">The sequence shown here is derived from an EMBL/GenBank/DDBJ whole genome shotgun (WGS) entry which is preliminary data.</text>
</comment>
<evidence type="ECO:0000313" key="1">
    <source>
        <dbReference type="EMBL" id="PZO99464.1"/>
    </source>
</evidence>
<dbReference type="Proteomes" id="UP000249451">
    <property type="component" value="Unassembled WGS sequence"/>
</dbReference>
<dbReference type="AlphaFoldDB" id="A0A2W5AY63"/>
<gene>
    <name evidence="1" type="ORF">DI609_08240</name>
</gene>
<organism evidence="1 2">
    <name type="scientific">Corynebacterium urealyticum</name>
    <dbReference type="NCBI Taxonomy" id="43771"/>
    <lineage>
        <taxon>Bacteria</taxon>
        <taxon>Bacillati</taxon>
        <taxon>Actinomycetota</taxon>
        <taxon>Actinomycetes</taxon>
        <taxon>Mycobacteriales</taxon>
        <taxon>Corynebacteriaceae</taxon>
        <taxon>Corynebacterium</taxon>
    </lineage>
</organism>
<name>A0A2W5AY63_9CORY</name>
<sequence>MPHTLHDVRSIEDLAVQATRAALSQTHQRHLYSPDHAADFVSRLRGFVDATPHVIQYHRATQCFLDTAAHLADKEDATPQSLGYNLLEIFTEQPQLAAILELDPEFNPTGFWMYDTAENRIGLITSFDKDKSFVQMYVMEERSSEGRTALGNRLINRVRLVPAQLPLDF</sequence>
<dbReference type="EMBL" id="QFNY01000197">
    <property type="protein sequence ID" value="PZO99464.1"/>
    <property type="molecule type" value="Genomic_DNA"/>
</dbReference>
<accession>A0A2W5AY63</accession>
<reference evidence="1 2" key="1">
    <citation type="submission" date="2017-11" db="EMBL/GenBank/DDBJ databases">
        <title>Infants hospitalized years apart are colonized by the same room-sourced microbial strains.</title>
        <authorList>
            <person name="Brooks B."/>
            <person name="Olm M.R."/>
            <person name="Firek B.A."/>
            <person name="Baker R."/>
            <person name="Thomas B.C."/>
            <person name="Morowitz M.J."/>
            <person name="Banfield J.F."/>
        </authorList>
    </citation>
    <scope>NUCLEOTIDE SEQUENCE [LARGE SCALE GENOMIC DNA]</scope>
    <source>
        <strain evidence="1">S2_012_000_R3_87</strain>
    </source>
</reference>
<proteinExistence type="predicted"/>